<protein>
    <submittedName>
        <fullName evidence="1">Uncharacterized protein</fullName>
    </submittedName>
</protein>
<dbReference type="GO" id="GO:0003676">
    <property type="term" value="F:nucleic acid binding"/>
    <property type="evidence" value="ECO:0007669"/>
    <property type="project" value="InterPro"/>
</dbReference>
<dbReference type="OrthoDB" id="8942091at2759"/>
<dbReference type="InterPro" id="IPR036397">
    <property type="entry name" value="RNaseH_sf"/>
</dbReference>
<dbReference type="AlphaFoldDB" id="A0A7D9JQQ6"/>
<gene>
    <name evidence="1" type="ORF">PACLA_8A062265</name>
</gene>
<dbReference type="EMBL" id="CACRXK020020286">
    <property type="protein sequence ID" value="CAB4034633.1"/>
    <property type="molecule type" value="Genomic_DNA"/>
</dbReference>
<accession>A0A7D9JQQ6</accession>
<feature type="non-terminal residue" evidence="1">
    <location>
        <position position="114"/>
    </location>
</feature>
<dbReference type="Proteomes" id="UP001152795">
    <property type="component" value="Unassembled WGS sequence"/>
</dbReference>
<proteinExistence type="predicted"/>
<reference evidence="1" key="1">
    <citation type="submission" date="2020-04" db="EMBL/GenBank/DDBJ databases">
        <authorList>
            <person name="Alioto T."/>
            <person name="Alioto T."/>
            <person name="Gomez Garrido J."/>
        </authorList>
    </citation>
    <scope>NUCLEOTIDE SEQUENCE</scope>
    <source>
        <strain evidence="1">A484AB</strain>
    </source>
</reference>
<name>A0A7D9JQQ6_PARCT</name>
<organism evidence="1 2">
    <name type="scientific">Paramuricea clavata</name>
    <name type="common">Red gorgonian</name>
    <name type="synonym">Violescent sea-whip</name>
    <dbReference type="NCBI Taxonomy" id="317549"/>
    <lineage>
        <taxon>Eukaryota</taxon>
        <taxon>Metazoa</taxon>
        <taxon>Cnidaria</taxon>
        <taxon>Anthozoa</taxon>
        <taxon>Octocorallia</taxon>
        <taxon>Malacalcyonacea</taxon>
        <taxon>Plexauridae</taxon>
        <taxon>Paramuricea</taxon>
    </lineage>
</organism>
<comment type="caution">
    <text evidence="1">The sequence shown here is derived from an EMBL/GenBank/DDBJ whole genome shotgun (WGS) entry which is preliminary data.</text>
</comment>
<sequence length="114" mass="12664">MGNSERIVLFTDKMHACLRHIDGRRHVWHQREDTAFGGGSVMVWGGITLTNKTPLIQINGNLNSIQYVAEILRPHVVPHAAAIGDGFILMDDNARPYRGRVVTEFLAGAAIEQM</sequence>
<evidence type="ECO:0000313" key="2">
    <source>
        <dbReference type="Proteomes" id="UP001152795"/>
    </source>
</evidence>
<keyword evidence="2" id="KW-1185">Reference proteome</keyword>
<evidence type="ECO:0000313" key="1">
    <source>
        <dbReference type="EMBL" id="CAB4034633.1"/>
    </source>
</evidence>
<dbReference type="Gene3D" id="3.30.420.10">
    <property type="entry name" value="Ribonuclease H-like superfamily/Ribonuclease H"/>
    <property type="match status" value="1"/>
</dbReference>